<keyword evidence="2" id="KW-0489">Methyltransferase</keyword>
<dbReference type="CDD" id="cd02440">
    <property type="entry name" value="AdoMet_MTases"/>
    <property type="match status" value="1"/>
</dbReference>
<dbReference type="SUPFAM" id="SSF53335">
    <property type="entry name" value="S-adenosyl-L-methionine-dependent methyltransferases"/>
    <property type="match status" value="1"/>
</dbReference>
<dbReference type="PANTHER" id="PTHR43861">
    <property type="entry name" value="TRANS-ACONITATE 2-METHYLTRANSFERASE-RELATED"/>
    <property type="match status" value="1"/>
</dbReference>
<dbReference type="EMBL" id="JBHTBF010000001">
    <property type="protein sequence ID" value="MFC7315457.1"/>
    <property type="molecule type" value="Genomic_DNA"/>
</dbReference>
<dbReference type="PANTHER" id="PTHR43861:SF1">
    <property type="entry name" value="TRANS-ACONITATE 2-METHYLTRANSFERASE"/>
    <property type="match status" value="1"/>
</dbReference>
<sequence>MSDWDADRYDDRHGFVSEYGRDVLDLLAPERGERVLDLGCGTGHLTAAIADAGAAAVGVDRERSMLAEARAAHPGSAFVRGDVRALPLRESFDAVFSNAALHWVPEADAGRVVREAARVLRPGGRFVVELGGAGNVESARAALRAEIAARGLDPDERDPWYFPSVGTYATVLERAGFEVTVARLFDRPTELDGRDGLREWLRMFAGAFLDGVSDPEAVVDAVEDRLSGRYDPDREAWTMDYRRLRVAARLAPAASGRPAERTL</sequence>
<dbReference type="EC" id="2.1.1.-" evidence="2"/>
<name>A0ABD6A582_9EURY</name>
<evidence type="ECO:0000259" key="1">
    <source>
        <dbReference type="Pfam" id="PF08241"/>
    </source>
</evidence>
<keyword evidence="3" id="KW-1185">Reference proteome</keyword>
<proteinExistence type="predicted"/>
<evidence type="ECO:0000313" key="2">
    <source>
        <dbReference type="EMBL" id="MFC7315457.1"/>
    </source>
</evidence>
<dbReference type="Gene3D" id="3.40.50.150">
    <property type="entry name" value="Vaccinia Virus protein VP39"/>
    <property type="match status" value="1"/>
</dbReference>
<gene>
    <name evidence="2" type="ORF">ACFQPE_01425</name>
</gene>
<dbReference type="GeneID" id="79314422"/>
<keyword evidence="2" id="KW-0808">Transferase</keyword>
<dbReference type="InterPro" id="IPR029063">
    <property type="entry name" value="SAM-dependent_MTases_sf"/>
</dbReference>
<dbReference type="InterPro" id="IPR013216">
    <property type="entry name" value="Methyltransf_11"/>
</dbReference>
<protein>
    <submittedName>
        <fullName evidence="2">Class I SAM-dependent methyltransferase</fullName>
        <ecNumber evidence="2">2.1.1.-</ecNumber>
    </submittedName>
</protein>
<evidence type="ECO:0000313" key="3">
    <source>
        <dbReference type="Proteomes" id="UP001596547"/>
    </source>
</evidence>
<comment type="caution">
    <text evidence="2">The sequence shown here is derived from an EMBL/GenBank/DDBJ whole genome shotgun (WGS) entry which is preliminary data.</text>
</comment>
<dbReference type="Proteomes" id="UP001596547">
    <property type="component" value="Unassembled WGS sequence"/>
</dbReference>
<dbReference type="Pfam" id="PF08241">
    <property type="entry name" value="Methyltransf_11"/>
    <property type="match status" value="1"/>
</dbReference>
<dbReference type="GO" id="GO:0008168">
    <property type="term" value="F:methyltransferase activity"/>
    <property type="evidence" value="ECO:0007669"/>
    <property type="project" value="UniProtKB-KW"/>
</dbReference>
<dbReference type="AlphaFoldDB" id="A0ABD6A582"/>
<dbReference type="GO" id="GO:0032259">
    <property type="term" value="P:methylation"/>
    <property type="evidence" value="ECO:0007669"/>
    <property type="project" value="UniProtKB-KW"/>
</dbReference>
<dbReference type="RefSeq" id="WP_276304856.1">
    <property type="nucleotide sequence ID" value="NZ_CP119992.1"/>
</dbReference>
<reference evidence="2 3" key="1">
    <citation type="journal article" date="2019" name="Int. J. Syst. Evol. Microbiol.">
        <title>The Global Catalogue of Microorganisms (GCM) 10K type strain sequencing project: providing services to taxonomists for standard genome sequencing and annotation.</title>
        <authorList>
            <consortium name="The Broad Institute Genomics Platform"/>
            <consortium name="The Broad Institute Genome Sequencing Center for Infectious Disease"/>
            <person name="Wu L."/>
            <person name="Ma J."/>
        </authorList>
    </citation>
    <scope>NUCLEOTIDE SEQUENCE [LARGE SCALE GENOMIC DNA]</scope>
    <source>
        <strain evidence="2 3">PSR21</strain>
    </source>
</reference>
<accession>A0ABD6A582</accession>
<organism evidence="2 3">
    <name type="scientific">Halomarina halobia</name>
    <dbReference type="NCBI Taxonomy" id="3033386"/>
    <lineage>
        <taxon>Archaea</taxon>
        <taxon>Methanobacteriati</taxon>
        <taxon>Methanobacteriota</taxon>
        <taxon>Stenosarchaea group</taxon>
        <taxon>Halobacteria</taxon>
        <taxon>Halobacteriales</taxon>
        <taxon>Natronomonadaceae</taxon>
        <taxon>Halomarina</taxon>
    </lineage>
</organism>
<feature type="domain" description="Methyltransferase type 11" evidence="1">
    <location>
        <begin position="36"/>
        <end position="128"/>
    </location>
</feature>